<keyword evidence="2" id="KW-0732">Signal</keyword>
<dbReference type="PANTHER" id="PTHR45982">
    <property type="entry name" value="REGULATOR OF CHROMOSOME CONDENSATION"/>
    <property type="match status" value="1"/>
</dbReference>
<evidence type="ECO:0000256" key="2">
    <source>
        <dbReference type="SAM" id="SignalP"/>
    </source>
</evidence>
<dbReference type="InterPro" id="IPR009091">
    <property type="entry name" value="RCC1/BLIP-II"/>
</dbReference>
<dbReference type="RefSeq" id="WP_130782757.1">
    <property type="nucleotide sequence ID" value="NZ_BIMR01000311.1"/>
</dbReference>
<dbReference type="InterPro" id="IPR051553">
    <property type="entry name" value="Ran_GTPase-activating"/>
</dbReference>
<dbReference type="PANTHER" id="PTHR45982:SF1">
    <property type="entry name" value="REGULATOR OF CHROMOSOME CONDENSATION"/>
    <property type="match status" value="1"/>
</dbReference>
<sequence>MTPRRALAAVGALAVVVGAALTSTTTAAYHDTVAAQTPEGGLRTATHAYTPQQTYLAGTATALGDDGSIAVWGYRGNGLSGTGATTVASSAPVTVLTLPHDGHPAGRRSAVRLAGVSLDNFFATDPAYTGLAALSDDGRVYTWGGNQVAHVMGRPGPWTTPGQVAIPDHVVDLVSTASVFVALTSTGDVYTWGYAQGRGVTGQGTLTASSAAPTRILTGVHSVGAGVWNAWAIRGDTVAGDATTGVQWWGWANAGTFATDPSGDRGSTSRAVPTQSVALSALTTTGCARPGVVAGSPQDTCRVRTLTGHYYGNQALLDDGTLLTWGDEGEWGTGRTGDESRPTPLVLAPGVTAVQVADTEDYVLVRGSDGSVYAYGRYAWAWGPHPTTGATSNVNLRTPTRLAALGDRVAHVAGHGYTGHALLTDGALVSWGGSDQGGSDNTHRPVRDGYATTTTGTTTSAGLTRFVMPGTGATP</sequence>
<comment type="caution">
    <text evidence="3">The sequence shown here is derived from an EMBL/GenBank/DDBJ whole genome shotgun (WGS) entry which is preliminary data.</text>
</comment>
<accession>A0A402DVH3</accession>
<evidence type="ECO:0000313" key="4">
    <source>
        <dbReference type="Proteomes" id="UP000289954"/>
    </source>
</evidence>
<name>A0A402DVH3_9CELL</name>
<dbReference type="EMBL" id="BIMR01000311">
    <property type="protein sequence ID" value="GCE78117.1"/>
    <property type="molecule type" value="Genomic_DNA"/>
</dbReference>
<feature type="chain" id="PRO_5039275165" description="Chromosome condensation regulator RCC1" evidence="2">
    <location>
        <begin position="28"/>
        <end position="475"/>
    </location>
</feature>
<organism evidence="3 4">
    <name type="scientific">Cellulomonas biazotea</name>
    <dbReference type="NCBI Taxonomy" id="1709"/>
    <lineage>
        <taxon>Bacteria</taxon>
        <taxon>Bacillati</taxon>
        <taxon>Actinomycetota</taxon>
        <taxon>Actinomycetes</taxon>
        <taxon>Micrococcales</taxon>
        <taxon>Cellulomonadaceae</taxon>
        <taxon>Cellulomonas</taxon>
    </lineage>
</organism>
<evidence type="ECO:0000256" key="1">
    <source>
        <dbReference type="SAM" id="MobiDB-lite"/>
    </source>
</evidence>
<evidence type="ECO:0008006" key="5">
    <source>
        <dbReference type="Google" id="ProtNLM"/>
    </source>
</evidence>
<feature type="region of interest" description="Disordered" evidence="1">
    <location>
        <begin position="434"/>
        <end position="475"/>
    </location>
</feature>
<protein>
    <recommendedName>
        <fullName evidence="5">Chromosome condensation regulator RCC1</fullName>
    </recommendedName>
</protein>
<reference evidence="3 4" key="1">
    <citation type="submission" date="2019-01" db="EMBL/GenBank/DDBJ databases">
        <title>Draft genome sequence of Cellulomonas takizawaensis strain TKZ-21.</title>
        <authorList>
            <person name="Yamamura H."/>
            <person name="Hayashi T."/>
            <person name="Hamada M."/>
            <person name="Serisawa Y."/>
            <person name="Matsuyama K."/>
            <person name="Nakagawa Y."/>
            <person name="Otoguro M."/>
            <person name="Yanagida F."/>
            <person name="Hayakawa M."/>
        </authorList>
    </citation>
    <scope>NUCLEOTIDE SEQUENCE [LARGE SCALE GENOMIC DNA]</scope>
    <source>
        <strain evidence="3 4">NBRC12680</strain>
    </source>
</reference>
<dbReference type="Proteomes" id="UP000289954">
    <property type="component" value="Unassembled WGS sequence"/>
</dbReference>
<dbReference type="PROSITE" id="PS50012">
    <property type="entry name" value="RCC1_3"/>
    <property type="match status" value="1"/>
</dbReference>
<keyword evidence="4" id="KW-1185">Reference proteome</keyword>
<dbReference type="GO" id="GO:0005085">
    <property type="term" value="F:guanyl-nucleotide exchange factor activity"/>
    <property type="evidence" value="ECO:0007669"/>
    <property type="project" value="TreeGrafter"/>
</dbReference>
<dbReference type="AlphaFoldDB" id="A0A402DVH3"/>
<dbReference type="OrthoDB" id="904022at2"/>
<dbReference type="Gene3D" id="2.130.10.30">
    <property type="entry name" value="Regulator of chromosome condensation 1/beta-lactamase-inhibitor protein II"/>
    <property type="match status" value="2"/>
</dbReference>
<evidence type="ECO:0000313" key="3">
    <source>
        <dbReference type="EMBL" id="GCE78117.1"/>
    </source>
</evidence>
<dbReference type="InterPro" id="IPR000408">
    <property type="entry name" value="Reg_chr_condens"/>
</dbReference>
<proteinExistence type="predicted"/>
<dbReference type="GO" id="GO:0005737">
    <property type="term" value="C:cytoplasm"/>
    <property type="evidence" value="ECO:0007669"/>
    <property type="project" value="TreeGrafter"/>
</dbReference>
<feature type="signal peptide" evidence="2">
    <location>
        <begin position="1"/>
        <end position="27"/>
    </location>
</feature>
<gene>
    <name evidence="3" type="ORF">CBZ_31730</name>
</gene>
<dbReference type="SUPFAM" id="SSF50985">
    <property type="entry name" value="RCC1/BLIP-II"/>
    <property type="match status" value="2"/>
</dbReference>